<organism evidence="1 2">
    <name type="scientific">Collybiopsis luxurians FD-317 M1</name>
    <dbReference type="NCBI Taxonomy" id="944289"/>
    <lineage>
        <taxon>Eukaryota</taxon>
        <taxon>Fungi</taxon>
        <taxon>Dikarya</taxon>
        <taxon>Basidiomycota</taxon>
        <taxon>Agaricomycotina</taxon>
        <taxon>Agaricomycetes</taxon>
        <taxon>Agaricomycetidae</taxon>
        <taxon>Agaricales</taxon>
        <taxon>Marasmiineae</taxon>
        <taxon>Omphalotaceae</taxon>
        <taxon>Collybiopsis</taxon>
        <taxon>Collybiopsis luxurians</taxon>
    </lineage>
</organism>
<evidence type="ECO:0000313" key="1">
    <source>
        <dbReference type="EMBL" id="KIK50389.1"/>
    </source>
</evidence>
<accession>A0A0D0BLX9</accession>
<sequence length="109" mass="12179">VVESWFALEGALGFPGKDQGRDLSTLSRPPAVGMWIKCARSPKHPKETNTIKDFSNSVIKWWDALNPAWRICTAEGVLMQEGSGDWDKLDASGRNGLLSVLACLLWWYE</sequence>
<evidence type="ECO:0000313" key="2">
    <source>
        <dbReference type="Proteomes" id="UP000053593"/>
    </source>
</evidence>
<dbReference type="OrthoDB" id="2683861at2759"/>
<name>A0A0D0BLX9_9AGAR</name>
<proteinExistence type="predicted"/>
<keyword evidence="2" id="KW-1185">Reference proteome</keyword>
<protein>
    <submittedName>
        <fullName evidence="1">Uncharacterized protein</fullName>
    </submittedName>
</protein>
<dbReference type="Proteomes" id="UP000053593">
    <property type="component" value="Unassembled WGS sequence"/>
</dbReference>
<feature type="non-terminal residue" evidence="1">
    <location>
        <position position="109"/>
    </location>
</feature>
<gene>
    <name evidence="1" type="ORF">GYMLUDRAFT_102523</name>
</gene>
<feature type="non-terminal residue" evidence="1">
    <location>
        <position position="1"/>
    </location>
</feature>
<dbReference type="EMBL" id="KN834905">
    <property type="protein sequence ID" value="KIK50389.1"/>
    <property type="molecule type" value="Genomic_DNA"/>
</dbReference>
<dbReference type="HOGENOM" id="CLU_118656_2_1_1"/>
<reference evidence="1 2" key="1">
    <citation type="submission" date="2014-04" db="EMBL/GenBank/DDBJ databases">
        <title>Evolutionary Origins and Diversification of the Mycorrhizal Mutualists.</title>
        <authorList>
            <consortium name="DOE Joint Genome Institute"/>
            <consortium name="Mycorrhizal Genomics Consortium"/>
            <person name="Kohler A."/>
            <person name="Kuo A."/>
            <person name="Nagy L.G."/>
            <person name="Floudas D."/>
            <person name="Copeland A."/>
            <person name="Barry K.W."/>
            <person name="Cichocki N."/>
            <person name="Veneault-Fourrey C."/>
            <person name="LaButti K."/>
            <person name="Lindquist E.A."/>
            <person name="Lipzen A."/>
            <person name="Lundell T."/>
            <person name="Morin E."/>
            <person name="Murat C."/>
            <person name="Riley R."/>
            <person name="Ohm R."/>
            <person name="Sun H."/>
            <person name="Tunlid A."/>
            <person name="Henrissat B."/>
            <person name="Grigoriev I.V."/>
            <person name="Hibbett D.S."/>
            <person name="Martin F."/>
        </authorList>
    </citation>
    <scope>NUCLEOTIDE SEQUENCE [LARGE SCALE GENOMIC DNA]</scope>
    <source>
        <strain evidence="1 2">FD-317 M1</strain>
    </source>
</reference>
<dbReference type="AlphaFoldDB" id="A0A0D0BLX9"/>